<dbReference type="EMBL" id="HF935213">
    <property type="protein sequence ID" value="CCX04670.1"/>
    <property type="molecule type" value="Genomic_DNA"/>
</dbReference>
<keyword evidence="2" id="KW-0732">Signal</keyword>
<evidence type="ECO:0000256" key="2">
    <source>
        <dbReference type="SAM" id="SignalP"/>
    </source>
</evidence>
<dbReference type="OrthoDB" id="433474at2759"/>
<dbReference type="Gene3D" id="3.40.50.1820">
    <property type="entry name" value="alpha/beta hydrolase"/>
    <property type="match status" value="1"/>
</dbReference>
<feature type="chain" id="PRO_5004651083" evidence="2">
    <location>
        <begin position="21"/>
        <end position="364"/>
    </location>
</feature>
<dbReference type="eggNOG" id="KOG1515">
    <property type="taxonomic scope" value="Eukaryota"/>
</dbReference>
<feature type="signal peptide" evidence="2">
    <location>
        <begin position="1"/>
        <end position="20"/>
    </location>
</feature>
<dbReference type="PANTHER" id="PTHR48081">
    <property type="entry name" value="AB HYDROLASE SUPERFAMILY PROTEIN C4A8.06C"/>
    <property type="match status" value="1"/>
</dbReference>
<name>U4L3N9_PYROM</name>
<evidence type="ECO:0000313" key="4">
    <source>
        <dbReference type="EMBL" id="CCX04670.1"/>
    </source>
</evidence>
<dbReference type="Pfam" id="PF07859">
    <property type="entry name" value="Abhydrolase_3"/>
    <property type="match status" value="1"/>
</dbReference>
<sequence>MLLQTLVSTLLLSLVLPVTATPAGLVARQNKCPSETVVLERTTQEFVDAASKGTPIYKMSFKDARQFLENVQAKENPSLSTVDYSEYNLPIGPTGNVNLHIYRPKGSAGKSLPVTFYFHGGGWILGSPNTHRRLIFDLMKETNSAILFVHYTCSPEAQFPIPVQQAWSAVEWLQKNGKKMNLDTSRVAFAGDSAGGAMAAAVNLMSIEKNAMHLIPKYQVLFYPVTDISKESCSYKTFAKGPGLVPETLRWMIGEYTHDSKARTNILASPLLASKEMLAKMPKTMIITAQADPLRQEGEDFAHKLKESGVQVTMTRAMGTIHDFVVLNPLAKTPATRTAIEAAGRALKKALKKEMPRVSCRAAM</sequence>
<gene>
    <name evidence="4" type="ORF">PCON_03272</name>
</gene>
<evidence type="ECO:0000259" key="3">
    <source>
        <dbReference type="Pfam" id="PF07859"/>
    </source>
</evidence>
<dbReference type="GO" id="GO:0016787">
    <property type="term" value="F:hydrolase activity"/>
    <property type="evidence" value="ECO:0007669"/>
    <property type="project" value="UniProtKB-KW"/>
</dbReference>
<dbReference type="Proteomes" id="UP000018144">
    <property type="component" value="Unassembled WGS sequence"/>
</dbReference>
<reference evidence="4 5" key="1">
    <citation type="journal article" date="2013" name="PLoS Genet.">
        <title>The genome and development-dependent transcriptomes of Pyronema confluens: a window into fungal evolution.</title>
        <authorList>
            <person name="Traeger S."/>
            <person name="Altegoer F."/>
            <person name="Freitag M."/>
            <person name="Gabaldon T."/>
            <person name="Kempken F."/>
            <person name="Kumar A."/>
            <person name="Marcet-Houben M."/>
            <person name="Poggeler S."/>
            <person name="Stajich J.E."/>
            <person name="Nowrousian M."/>
        </authorList>
    </citation>
    <scope>NUCLEOTIDE SEQUENCE [LARGE SCALE GENOMIC DNA]</scope>
    <source>
        <strain evidence="5">CBS 100304</strain>
        <tissue evidence="4">Vegetative mycelium</tissue>
    </source>
</reference>
<evidence type="ECO:0000256" key="1">
    <source>
        <dbReference type="ARBA" id="ARBA00022801"/>
    </source>
</evidence>
<evidence type="ECO:0000313" key="5">
    <source>
        <dbReference type="Proteomes" id="UP000018144"/>
    </source>
</evidence>
<dbReference type="PANTHER" id="PTHR48081:SF8">
    <property type="entry name" value="ALPHA_BETA HYDROLASE FOLD-3 DOMAIN-CONTAINING PROTEIN-RELATED"/>
    <property type="match status" value="1"/>
</dbReference>
<dbReference type="STRING" id="1076935.U4L3N9"/>
<dbReference type="ESTHER" id="pyrom-u4l3n9">
    <property type="family name" value="Hormone-sensitive_lipase_like"/>
</dbReference>
<dbReference type="AlphaFoldDB" id="U4L3N9"/>
<dbReference type="InterPro" id="IPR029058">
    <property type="entry name" value="AB_hydrolase_fold"/>
</dbReference>
<accession>U4L3N9</accession>
<keyword evidence="1 4" id="KW-0378">Hydrolase</keyword>
<keyword evidence="5" id="KW-1185">Reference proteome</keyword>
<dbReference type="InterPro" id="IPR013094">
    <property type="entry name" value="AB_hydrolase_3"/>
</dbReference>
<dbReference type="OMA" id="CRNAVET"/>
<protein>
    <submittedName>
        <fullName evidence="4">Similar to Putative alpha/beta hydrolase R526 acc. no. Q5UQ83</fullName>
    </submittedName>
</protein>
<proteinExistence type="predicted"/>
<feature type="domain" description="Alpha/beta hydrolase fold-3" evidence="3">
    <location>
        <begin position="116"/>
        <end position="325"/>
    </location>
</feature>
<organism evidence="4 5">
    <name type="scientific">Pyronema omphalodes (strain CBS 100304)</name>
    <name type="common">Pyronema confluens</name>
    <dbReference type="NCBI Taxonomy" id="1076935"/>
    <lineage>
        <taxon>Eukaryota</taxon>
        <taxon>Fungi</taxon>
        <taxon>Dikarya</taxon>
        <taxon>Ascomycota</taxon>
        <taxon>Pezizomycotina</taxon>
        <taxon>Pezizomycetes</taxon>
        <taxon>Pezizales</taxon>
        <taxon>Pyronemataceae</taxon>
        <taxon>Pyronema</taxon>
    </lineage>
</organism>
<dbReference type="SUPFAM" id="SSF53474">
    <property type="entry name" value="alpha/beta-Hydrolases"/>
    <property type="match status" value="1"/>
</dbReference>
<dbReference type="InterPro" id="IPR050300">
    <property type="entry name" value="GDXG_lipolytic_enzyme"/>
</dbReference>